<dbReference type="OrthoDB" id="74360at2759"/>
<organism evidence="6 7">
    <name type="scientific">Aspergillus wentii DTO 134E9</name>
    <dbReference type="NCBI Taxonomy" id="1073089"/>
    <lineage>
        <taxon>Eukaryota</taxon>
        <taxon>Fungi</taxon>
        <taxon>Dikarya</taxon>
        <taxon>Ascomycota</taxon>
        <taxon>Pezizomycotina</taxon>
        <taxon>Eurotiomycetes</taxon>
        <taxon>Eurotiomycetidae</taxon>
        <taxon>Eurotiales</taxon>
        <taxon>Aspergillaceae</taxon>
        <taxon>Aspergillus</taxon>
        <taxon>Aspergillus subgen. Cremei</taxon>
    </lineage>
</organism>
<comment type="similarity">
    <text evidence="2">Belongs to the FAD-binding monooxygenase family.</text>
</comment>
<dbReference type="VEuPathDB" id="FungiDB:ASPWEDRAFT_175480"/>
<dbReference type="Proteomes" id="UP000184383">
    <property type="component" value="Unassembled WGS sequence"/>
</dbReference>
<dbReference type="AlphaFoldDB" id="A0A1L9RB90"/>
<dbReference type="InterPro" id="IPR051209">
    <property type="entry name" value="FAD-bind_Monooxygenase_sf"/>
</dbReference>
<evidence type="ECO:0000256" key="2">
    <source>
        <dbReference type="ARBA" id="ARBA00010139"/>
    </source>
</evidence>
<protein>
    <recommendedName>
        <fullName evidence="8">FAD/NAD(P)-binding domain-containing protein</fullName>
    </recommendedName>
</protein>
<reference evidence="7" key="1">
    <citation type="journal article" date="2017" name="Genome Biol.">
        <title>Comparative genomics reveals high biological diversity and specific adaptations in the industrially and medically important fungal genus Aspergillus.</title>
        <authorList>
            <person name="de Vries R.P."/>
            <person name="Riley R."/>
            <person name="Wiebenga A."/>
            <person name="Aguilar-Osorio G."/>
            <person name="Amillis S."/>
            <person name="Uchima C.A."/>
            <person name="Anderluh G."/>
            <person name="Asadollahi M."/>
            <person name="Askin M."/>
            <person name="Barry K."/>
            <person name="Battaglia E."/>
            <person name="Bayram O."/>
            <person name="Benocci T."/>
            <person name="Braus-Stromeyer S.A."/>
            <person name="Caldana C."/>
            <person name="Canovas D."/>
            <person name="Cerqueira G.C."/>
            <person name="Chen F."/>
            <person name="Chen W."/>
            <person name="Choi C."/>
            <person name="Clum A."/>
            <person name="Dos Santos R.A."/>
            <person name="Damasio A.R."/>
            <person name="Diallinas G."/>
            <person name="Emri T."/>
            <person name="Fekete E."/>
            <person name="Flipphi M."/>
            <person name="Freyberg S."/>
            <person name="Gallo A."/>
            <person name="Gournas C."/>
            <person name="Habgood R."/>
            <person name="Hainaut M."/>
            <person name="Harispe M.L."/>
            <person name="Henrissat B."/>
            <person name="Hilden K.S."/>
            <person name="Hope R."/>
            <person name="Hossain A."/>
            <person name="Karabika E."/>
            <person name="Karaffa L."/>
            <person name="Karanyi Z."/>
            <person name="Krasevec N."/>
            <person name="Kuo A."/>
            <person name="Kusch H."/>
            <person name="LaButti K."/>
            <person name="Lagendijk E.L."/>
            <person name="Lapidus A."/>
            <person name="Levasseur A."/>
            <person name="Lindquist E."/>
            <person name="Lipzen A."/>
            <person name="Logrieco A.F."/>
            <person name="MacCabe A."/>
            <person name="Maekelae M.R."/>
            <person name="Malavazi I."/>
            <person name="Melin P."/>
            <person name="Meyer V."/>
            <person name="Mielnichuk N."/>
            <person name="Miskei M."/>
            <person name="Molnar A.P."/>
            <person name="Mule G."/>
            <person name="Ngan C.Y."/>
            <person name="Orejas M."/>
            <person name="Orosz E."/>
            <person name="Ouedraogo J.P."/>
            <person name="Overkamp K.M."/>
            <person name="Park H.-S."/>
            <person name="Perrone G."/>
            <person name="Piumi F."/>
            <person name="Punt P.J."/>
            <person name="Ram A.F."/>
            <person name="Ramon A."/>
            <person name="Rauscher S."/>
            <person name="Record E."/>
            <person name="Riano-Pachon D.M."/>
            <person name="Robert V."/>
            <person name="Roehrig J."/>
            <person name="Ruller R."/>
            <person name="Salamov A."/>
            <person name="Salih N.S."/>
            <person name="Samson R.A."/>
            <person name="Sandor E."/>
            <person name="Sanguinetti M."/>
            <person name="Schuetze T."/>
            <person name="Sepcic K."/>
            <person name="Shelest E."/>
            <person name="Sherlock G."/>
            <person name="Sophianopoulou V."/>
            <person name="Squina F.M."/>
            <person name="Sun H."/>
            <person name="Susca A."/>
            <person name="Todd R.B."/>
            <person name="Tsang A."/>
            <person name="Unkles S.E."/>
            <person name="van de Wiele N."/>
            <person name="van Rossen-Uffink D."/>
            <person name="Oliveira J.V."/>
            <person name="Vesth T.C."/>
            <person name="Visser J."/>
            <person name="Yu J.-H."/>
            <person name="Zhou M."/>
            <person name="Andersen M.R."/>
            <person name="Archer D.B."/>
            <person name="Baker S.E."/>
            <person name="Benoit I."/>
            <person name="Brakhage A.A."/>
            <person name="Braus G.H."/>
            <person name="Fischer R."/>
            <person name="Frisvad J.C."/>
            <person name="Goldman G.H."/>
            <person name="Houbraken J."/>
            <person name="Oakley B."/>
            <person name="Pocsi I."/>
            <person name="Scazzocchio C."/>
            <person name="Seiboth B."/>
            <person name="vanKuyk P.A."/>
            <person name="Wortman J."/>
            <person name="Dyer P.S."/>
            <person name="Grigoriev I.V."/>
        </authorList>
    </citation>
    <scope>NUCLEOTIDE SEQUENCE [LARGE SCALE GENOMIC DNA]</scope>
    <source>
        <strain evidence="7">DTO 134E9</strain>
    </source>
</reference>
<dbReference type="InterPro" id="IPR020946">
    <property type="entry name" value="Flavin_mOase-like"/>
</dbReference>
<keyword evidence="5" id="KW-0560">Oxidoreductase</keyword>
<evidence type="ECO:0000256" key="3">
    <source>
        <dbReference type="ARBA" id="ARBA00022630"/>
    </source>
</evidence>
<dbReference type="GeneID" id="63747210"/>
<dbReference type="STRING" id="1073089.A0A1L9RB90"/>
<evidence type="ECO:0000313" key="6">
    <source>
        <dbReference type="EMBL" id="OJJ32179.1"/>
    </source>
</evidence>
<evidence type="ECO:0000313" key="7">
    <source>
        <dbReference type="Proteomes" id="UP000184383"/>
    </source>
</evidence>
<evidence type="ECO:0000256" key="1">
    <source>
        <dbReference type="ARBA" id="ARBA00001974"/>
    </source>
</evidence>
<dbReference type="GO" id="GO:0004499">
    <property type="term" value="F:N,N-dimethylaniline monooxygenase activity"/>
    <property type="evidence" value="ECO:0007669"/>
    <property type="project" value="InterPro"/>
</dbReference>
<evidence type="ECO:0000256" key="4">
    <source>
        <dbReference type="ARBA" id="ARBA00022827"/>
    </source>
</evidence>
<gene>
    <name evidence="6" type="ORF">ASPWEDRAFT_175480</name>
</gene>
<sequence>MAAVQGPIIPDLQAPLGGTKYSPPVDVAAHVKDTPSTTIQSVKDDTTEYPAANPTFELEDHPIDVVRPIKVGIIGAGLSGVTAGALLPAKLPGLDLRIYDKNADVGGTWFENTYPGVRCDIPAHAYQSGFSPNTQWTEEFAQGAEIRDYWQSVAKKYDVYKYLRQKQRVEKVEWLPEDGKWKVTLEDLNSNQVYEERLDIVINATGHFNAWKLPDYEGIDQYKGVLFHSSNWQHDVDLQGKRVALIGNGASGLQVLPSIQPLAQHVDHYARNRTWVADSFGTTGVRRLEPNIIPQEQRDSFQDPEVYRQYRKGVEKGYFQRFGAIFKDSPENQALRDQWTELMLKRVSDQPDLKDKIIPDFPPNCRRPTPGPGYLEALTKENVSYIQTPIQRFTETGIITQDGIEREVDVVICSTGANVDHAPPFSVIADGLDLRYAWKADGSIGFPYTYLGVGVPGFPNLLWLGGPYSSGHSGTVPNSIENQVTYIAKILRKVRSQGIKTIVPSRQATNDFVEYCDRFYPRTVWTANDDSTPGKKNCRSWYNGGKPGGRVHGLFPGSASHVNYIRRDPRWEDFEYTYVNPSGNRFAFFGNGWTTRELSEDAELTPHLKLPEEIDLKSYMEGWWDV</sequence>
<dbReference type="GO" id="GO:0050661">
    <property type="term" value="F:NADP binding"/>
    <property type="evidence" value="ECO:0007669"/>
    <property type="project" value="InterPro"/>
</dbReference>
<dbReference type="RefSeq" id="XP_040685856.1">
    <property type="nucleotide sequence ID" value="XM_040831362.1"/>
</dbReference>
<dbReference type="PANTHER" id="PTHR42877">
    <property type="entry name" value="L-ORNITHINE N(5)-MONOOXYGENASE-RELATED"/>
    <property type="match status" value="1"/>
</dbReference>
<dbReference type="Pfam" id="PF00743">
    <property type="entry name" value="FMO-like"/>
    <property type="match status" value="1"/>
</dbReference>
<keyword evidence="3" id="KW-0285">Flavoprotein</keyword>
<accession>A0A1L9RB90</accession>
<evidence type="ECO:0008006" key="8">
    <source>
        <dbReference type="Google" id="ProtNLM"/>
    </source>
</evidence>
<dbReference type="PANTHER" id="PTHR42877:SF6">
    <property type="entry name" value="MONOOXYGENASE, PUTATIVE (AFU_ORTHOLOGUE AFUA_3G15050)-RELATED"/>
    <property type="match status" value="1"/>
</dbReference>
<evidence type="ECO:0000256" key="5">
    <source>
        <dbReference type="ARBA" id="ARBA00023002"/>
    </source>
</evidence>
<keyword evidence="7" id="KW-1185">Reference proteome</keyword>
<name>A0A1L9RB90_ASPWE</name>
<dbReference type="GO" id="GO:0050660">
    <property type="term" value="F:flavin adenine dinucleotide binding"/>
    <property type="evidence" value="ECO:0007669"/>
    <property type="project" value="InterPro"/>
</dbReference>
<proteinExistence type="inferred from homology"/>
<comment type="cofactor">
    <cofactor evidence="1">
        <name>FAD</name>
        <dbReference type="ChEBI" id="CHEBI:57692"/>
    </cofactor>
</comment>
<dbReference type="SUPFAM" id="SSF51905">
    <property type="entry name" value="FAD/NAD(P)-binding domain"/>
    <property type="match status" value="2"/>
</dbReference>
<keyword evidence="4" id="KW-0274">FAD</keyword>
<dbReference type="EMBL" id="KV878215">
    <property type="protein sequence ID" value="OJJ32179.1"/>
    <property type="molecule type" value="Genomic_DNA"/>
</dbReference>
<dbReference type="Gene3D" id="3.50.50.60">
    <property type="entry name" value="FAD/NAD(P)-binding domain"/>
    <property type="match status" value="2"/>
</dbReference>
<dbReference type="InterPro" id="IPR036188">
    <property type="entry name" value="FAD/NAD-bd_sf"/>
</dbReference>